<sequence length="141" mass="16419">MKMREYLCNVHGFVDIETPTLFKRTPGVAFTWWLALPGTFNWPGAKDMKVPNQTDRQNSPRWTLKCNLWIKLESEGLVQYSWPVEKGPVSTPFTCMMYEGLWSGHARHTICHEIEFLKEALNQPEVCFQEIFSPGWSSKYS</sequence>
<protein>
    <submittedName>
        <fullName evidence="1">Uncharacterized protein</fullName>
    </submittedName>
</protein>
<dbReference type="Proteomes" id="UP001356427">
    <property type="component" value="Unassembled WGS sequence"/>
</dbReference>
<organism evidence="1 2">
    <name type="scientific">Coregonus suidteri</name>
    <dbReference type="NCBI Taxonomy" id="861788"/>
    <lineage>
        <taxon>Eukaryota</taxon>
        <taxon>Metazoa</taxon>
        <taxon>Chordata</taxon>
        <taxon>Craniata</taxon>
        <taxon>Vertebrata</taxon>
        <taxon>Euteleostomi</taxon>
        <taxon>Actinopterygii</taxon>
        <taxon>Neopterygii</taxon>
        <taxon>Teleostei</taxon>
        <taxon>Protacanthopterygii</taxon>
        <taxon>Salmoniformes</taxon>
        <taxon>Salmonidae</taxon>
        <taxon>Coregoninae</taxon>
        <taxon>Coregonus</taxon>
    </lineage>
</organism>
<evidence type="ECO:0000313" key="2">
    <source>
        <dbReference type="Proteomes" id="UP001356427"/>
    </source>
</evidence>
<proteinExistence type="predicted"/>
<dbReference type="AlphaFoldDB" id="A0AAN8QTJ8"/>
<gene>
    <name evidence="1" type="ORF">J4Q44_G00186960</name>
</gene>
<comment type="caution">
    <text evidence="1">The sequence shown here is derived from an EMBL/GenBank/DDBJ whole genome shotgun (WGS) entry which is preliminary data.</text>
</comment>
<evidence type="ECO:0000313" key="1">
    <source>
        <dbReference type="EMBL" id="KAK6310641.1"/>
    </source>
</evidence>
<keyword evidence="2" id="KW-1185">Reference proteome</keyword>
<reference evidence="1 2" key="1">
    <citation type="submission" date="2021-04" db="EMBL/GenBank/DDBJ databases">
        <authorList>
            <person name="De Guttry C."/>
            <person name="Zahm M."/>
            <person name="Klopp C."/>
            <person name="Cabau C."/>
            <person name="Louis A."/>
            <person name="Berthelot C."/>
            <person name="Parey E."/>
            <person name="Roest Crollius H."/>
            <person name="Montfort J."/>
            <person name="Robinson-Rechavi M."/>
            <person name="Bucao C."/>
            <person name="Bouchez O."/>
            <person name="Gislard M."/>
            <person name="Lluch J."/>
            <person name="Milhes M."/>
            <person name="Lampietro C."/>
            <person name="Lopez Roques C."/>
            <person name="Donnadieu C."/>
            <person name="Braasch I."/>
            <person name="Desvignes T."/>
            <person name="Postlethwait J."/>
            <person name="Bobe J."/>
            <person name="Wedekind C."/>
            <person name="Guiguen Y."/>
        </authorList>
    </citation>
    <scope>NUCLEOTIDE SEQUENCE [LARGE SCALE GENOMIC DNA]</scope>
    <source>
        <strain evidence="1">Cs_M1</strain>
        <tissue evidence="1">Blood</tissue>
    </source>
</reference>
<name>A0AAN8QTJ8_9TELE</name>
<dbReference type="EMBL" id="JAGTTL010000016">
    <property type="protein sequence ID" value="KAK6310641.1"/>
    <property type="molecule type" value="Genomic_DNA"/>
</dbReference>
<accession>A0AAN8QTJ8</accession>